<protein>
    <submittedName>
        <fullName evidence="1">Uncharacterized protein</fullName>
    </submittedName>
</protein>
<dbReference type="Proteomes" id="UP000836387">
    <property type="component" value="Unassembled WGS sequence"/>
</dbReference>
<reference evidence="1" key="2">
    <citation type="submission" date="2021-10" db="EMBL/GenBank/DDBJ databases">
        <authorList>
            <person name="Piombo E."/>
        </authorList>
    </citation>
    <scope>NUCLEOTIDE SEQUENCE</scope>
</reference>
<sequence>MDRRIKRAHHQVHYQVPRTLPQSTDPTYPEYNEALLQPIFHRPCRTARHQRCPSCRCCCDDISCSSFIFTYPAAHLFQRRLIECWIPL</sequence>
<keyword evidence="2" id="KW-1185">Reference proteome</keyword>
<reference evidence="1" key="1">
    <citation type="submission" date="2020-04" db="EMBL/GenBank/DDBJ databases">
        <authorList>
            <person name="Broberg M."/>
        </authorList>
    </citation>
    <scope>NUCLEOTIDE SEQUENCE</scope>
</reference>
<evidence type="ECO:0000313" key="2">
    <source>
        <dbReference type="Proteomes" id="UP000836387"/>
    </source>
</evidence>
<comment type="caution">
    <text evidence="1">The sequence shown here is derived from an EMBL/GenBank/DDBJ whole genome shotgun (WGS) entry which is preliminary data.</text>
</comment>
<name>A0ACA9UPK0_BIOOC</name>
<evidence type="ECO:0000313" key="1">
    <source>
        <dbReference type="EMBL" id="CAG9954259.1"/>
    </source>
</evidence>
<dbReference type="EMBL" id="CADEHS020000564">
    <property type="protein sequence ID" value="CAG9954259.1"/>
    <property type="molecule type" value="Genomic_DNA"/>
</dbReference>
<gene>
    <name evidence="1" type="ORF">CRV2_00014853</name>
</gene>
<proteinExistence type="predicted"/>
<accession>A0ACA9UPK0</accession>
<organism evidence="1 2">
    <name type="scientific">Clonostachys rosea f. rosea IK726</name>
    <dbReference type="NCBI Taxonomy" id="1349383"/>
    <lineage>
        <taxon>Eukaryota</taxon>
        <taxon>Fungi</taxon>
        <taxon>Dikarya</taxon>
        <taxon>Ascomycota</taxon>
        <taxon>Pezizomycotina</taxon>
        <taxon>Sordariomycetes</taxon>
        <taxon>Hypocreomycetidae</taxon>
        <taxon>Hypocreales</taxon>
        <taxon>Bionectriaceae</taxon>
        <taxon>Clonostachys</taxon>
    </lineage>
</organism>